<reference evidence="2" key="1">
    <citation type="submission" date="2022-11" db="UniProtKB">
        <authorList>
            <consortium name="WormBaseParasite"/>
        </authorList>
    </citation>
    <scope>IDENTIFICATION</scope>
</reference>
<name>A0AC35FDF8_9BILA</name>
<evidence type="ECO:0000313" key="2">
    <source>
        <dbReference type="WBParaSite" id="PS1159_v2.g16399.t1"/>
    </source>
</evidence>
<protein>
    <submittedName>
        <fullName evidence="2">Uncharacterized protein</fullName>
    </submittedName>
</protein>
<accession>A0AC35FDF8</accession>
<sequence length="139" mass="16269">MAIEECEESRQFERDLKLLDKLNNTKQVIPKNYLCRIGHDLHGHFDPQHFDFEILCGIVHTEKAAILLPYISGLFMALSSIFFIVSELYYCLPLMAINIPFLILLRYAIIKRQHTKMVPFLIFVTLLDVKHRKPAKLLQ</sequence>
<evidence type="ECO:0000313" key="1">
    <source>
        <dbReference type="Proteomes" id="UP000887580"/>
    </source>
</evidence>
<organism evidence="1 2">
    <name type="scientific">Panagrolaimus sp. PS1159</name>
    <dbReference type="NCBI Taxonomy" id="55785"/>
    <lineage>
        <taxon>Eukaryota</taxon>
        <taxon>Metazoa</taxon>
        <taxon>Ecdysozoa</taxon>
        <taxon>Nematoda</taxon>
        <taxon>Chromadorea</taxon>
        <taxon>Rhabditida</taxon>
        <taxon>Tylenchina</taxon>
        <taxon>Panagrolaimomorpha</taxon>
        <taxon>Panagrolaimoidea</taxon>
        <taxon>Panagrolaimidae</taxon>
        <taxon>Panagrolaimus</taxon>
    </lineage>
</organism>
<dbReference type="WBParaSite" id="PS1159_v2.g16399.t1">
    <property type="protein sequence ID" value="PS1159_v2.g16399.t1"/>
    <property type="gene ID" value="PS1159_v2.g16399"/>
</dbReference>
<dbReference type="Proteomes" id="UP000887580">
    <property type="component" value="Unplaced"/>
</dbReference>
<proteinExistence type="predicted"/>